<dbReference type="PANTHER" id="PTHR43191:SF2">
    <property type="entry name" value="RRNA METHYLTRANSFERASE 3, MITOCHONDRIAL"/>
    <property type="match status" value="1"/>
</dbReference>
<keyword evidence="2 5" id="KW-0489">Methyltransferase</keyword>
<dbReference type="InterPro" id="IPR053888">
    <property type="entry name" value="MRM3-like_sub_bind"/>
</dbReference>
<dbReference type="EMBL" id="JAALLT010000005">
    <property type="protein sequence ID" value="NGP78056.1"/>
    <property type="molecule type" value="Genomic_DNA"/>
</dbReference>
<evidence type="ECO:0000256" key="3">
    <source>
        <dbReference type="ARBA" id="ARBA00022679"/>
    </source>
</evidence>
<dbReference type="GO" id="GO:0003723">
    <property type="term" value="F:RNA binding"/>
    <property type="evidence" value="ECO:0007669"/>
    <property type="project" value="InterPro"/>
</dbReference>
<dbReference type="Gene3D" id="3.30.1330.30">
    <property type="match status" value="1"/>
</dbReference>
<dbReference type="InterPro" id="IPR029064">
    <property type="entry name" value="Ribosomal_eL30-like_sf"/>
</dbReference>
<organism evidence="5 6">
    <name type="scientific">Halalkalibaculum roseum</name>
    <dbReference type="NCBI Taxonomy" id="2709311"/>
    <lineage>
        <taxon>Bacteria</taxon>
        <taxon>Pseudomonadati</taxon>
        <taxon>Balneolota</taxon>
        <taxon>Balneolia</taxon>
        <taxon>Balneolales</taxon>
        <taxon>Balneolaceae</taxon>
        <taxon>Halalkalibaculum</taxon>
    </lineage>
</organism>
<protein>
    <submittedName>
        <fullName evidence="5">RNA methyltransferase</fullName>
    </submittedName>
</protein>
<dbReference type="InterPro" id="IPR029026">
    <property type="entry name" value="tRNA_m1G_MTases_N"/>
</dbReference>
<keyword evidence="6" id="KW-1185">Reference proteome</keyword>
<dbReference type="SUPFAM" id="SSF55315">
    <property type="entry name" value="L30e-like"/>
    <property type="match status" value="1"/>
</dbReference>
<name>A0A6M1T1R2_9BACT</name>
<dbReference type="InterPro" id="IPR029028">
    <property type="entry name" value="Alpha/beta_knot_MTases"/>
</dbReference>
<comment type="similarity">
    <text evidence="1">Belongs to the class IV-like SAM-binding methyltransferase superfamily. RNA methyltransferase TrmH family.</text>
</comment>
<reference evidence="5 6" key="1">
    <citation type="submission" date="2020-02" db="EMBL/GenBank/DDBJ databases">
        <title>Balneolaceae bacterium YR4-1, complete genome.</title>
        <authorList>
            <person name="Li Y."/>
            <person name="Wu S."/>
        </authorList>
    </citation>
    <scope>NUCLEOTIDE SEQUENCE [LARGE SCALE GENOMIC DNA]</scope>
    <source>
        <strain evidence="5 6">YR4-1</strain>
    </source>
</reference>
<dbReference type="Pfam" id="PF22435">
    <property type="entry name" value="MRM3-like_sub_bind"/>
    <property type="match status" value="1"/>
</dbReference>
<evidence type="ECO:0000259" key="4">
    <source>
        <dbReference type="SMART" id="SM00967"/>
    </source>
</evidence>
<proteinExistence type="inferred from homology"/>
<feature type="domain" description="RNA 2-O ribose methyltransferase substrate binding" evidence="4">
    <location>
        <begin position="28"/>
        <end position="102"/>
    </location>
</feature>
<dbReference type="SMART" id="SM00967">
    <property type="entry name" value="SpoU_sub_bind"/>
    <property type="match status" value="1"/>
</dbReference>
<gene>
    <name evidence="5" type="ORF">G3570_15510</name>
</gene>
<evidence type="ECO:0000256" key="2">
    <source>
        <dbReference type="ARBA" id="ARBA00022603"/>
    </source>
</evidence>
<dbReference type="InterPro" id="IPR001537">
    <property type="entry name" value="SpoU_MeTrfase"/>
</dbReference>
<keyword evidence="3 5" id="KW-0808">Transferase</keyword>
<dbReference type="Gene3D" id="3.40.1280.10">
    <property type="match status" value="1"/>
</dbReference>
<dbReference type="GO" id="GO:0005737">
    <property type="term" value="C:cytoplasm"/>
    <property type="evidence" value="ECO:0007669"/>
    <property type="project" value="UniProtKB-ARBA"/>
</dbReference>
<sequence length="260" mass="28950">MKDISNSRLTLLRKLNRRKYREQERLFVIEGARAVEQIIHNGKVEIAELFFDKSQNYWDQPEWDEKANYYPTSSIDRGYFQEISDTDSPQGVLALCRMPPESPVAELIEETGILLATDRIQDPGNLGTMIRTAVWFGASGLLSGKGTVDLFHPKVVRSTAGATGSLNHCNLELQNGLKEFENHGWQVLILDGGEGSRDIREIKTSEKTILLTGNEANGADPQLFSEHRIPLRIESAPGQKEVESLNAAIATAIALFAIRS</sequence>
<comment type="caution">
    <text evidence="5">The sequence shown here is derived from an EMBL/GenBank/DDBJ whole genome shotgun (WGS) entry which is preliminary data.</text>
</comment>
<dbReference type="Proteomes" id="UP000473278">
    <property type="component" value="Unassembled WGS sequence"/>
</dbReference>
<evidence type="ECO:0000313" key="6">
    <source>
        <dbReference type="Proteomes" id="UP000473278"/>
    </source>
</evidence>
<dbReference type="AlphaFoldDB" id="A0A6M1T1R2"/>
<dbReference type="GO" id="GO:0008173">
    <property type="term" value="F:RNA methyltransferase activity"/>
    <property type="evidence" value="ECO:0007669"/>
    <property type="project" value="InterPro"/>
</dbReference>
<evidence type="ECO:0000313" key="5">
    <source>
        <dbReference type="EMBL" id="NGP78056.1"/>
    </source>
</evidence>
<evidence type="ECO:0000256" key="1">
    <source>
        <dbReference type="ARBA" id="ARBA00007228"/>
    </source>
</evidence>
<dbReference type="InterPro" id="IPR051259">
    <property type="entry name" value="rRNA_Methyltransferase"/>
</dbReference>
<dbReference type="GO" id="GO:0032259">
    <property type="term" value="P:methylation"/>
    <property type="evidence" value="ECO:0007669"/>
    <property type="project" value="UniProtKB-KW"/>
</dbReference>
<dbReference type="GO" id="GO:0006396">
    <property type="term" value="P:RNA processing"/>
    <property type="evidence" value="ECO:0007669"/>
    <property type="project" value="InterPro"/>
</dbReference>
<dbReference type="PANTHER" id="PTHR43191">
    <property type="entry name" value="RRNA METHYLTRANSFERASE 3"/>
    <property type="match status" value="1"/>
</dbReference>
<dbReference type="InterPro" id="IPR013123">
    <property type="entry name" value="SpoU_subst-bd"/>
</dbReference>
<accession>A0A6M1T1R2</accession>
<dbReference type="Pfam" id="PF00588">
    <property type="entry name" value="SpoU_methylase"/>
    <property type="match status" value="1"/>
</dbReference>
<dbReference type="SUPFAM" id="SSF75217">
    <property type="entry name" value="alpha/beta knot"/>
    <property type="match status" value="1"/>
</dbReference>
<dbReference type="CDD" id="cd18095">
    <property type="entry name" value="SpoU-like_rRNA-MTase"/>
    <property type="match status" value="1"/>
</dbReference>
<dbReference type="RefSeq" id="WP_165143789.1">
    <property type="nucleotide sequence ID" value="NZ_JAALLT010000005.1"/>
</dbReference>